<feature type="transmembrane region" description="Helical" evidence="1">
    <location>
        <begin position="30"/>
        <end position="54"/>
    </location>
</feature>
<reference evidence="2" key="1">
    <citation type="submission" date="2021-01" db="EMBL/GenBank/DDBJ databases">
        <title>Modified the classification status of verrucomicrobia.</title>
        <authorList>
            <person name="Feng X."/>
        </authorList>
    </citation>
    <scope>NUCLEOTIDE SEQUENCE</scope>
    <source>
        <strain evidence="2">KCTC 22201</strain>
    </source>
</reference>
<evidence type="ECO:0000256" key="1">
    <source>
        <dbReference type="SAM" id="Phobius"/>
    </source>
</evidence>
<evidence type="ECO:0000313" key="3">
    <source>
        <dbReference type="Proteomes" id="UP000658278"/>
    </source>
</evidence>
<keyword evidence="3" id="KW-1185">Reference proteome</keyword>
<name>A0A934R5H8_9BACT</name>
<keyword evidence="1" id="KW-0812">Transmembrane</keyword>
<dbReference type="EMBL" id="JAENII010000001">
    <property type="protein sequence ID" value="MBK1825674.1"/>
    <property type="molecule type" value="Genomic_DNA"/>
</dbReference>
<protein>
    <submittedName>
        <fullName evidence="2">Uncharacterized protein</fullName>
    </submittedName>
</protein>
<dbReference type="RefSeq" id="WP_200275561.1">
    <property type="nucleotide sequence ID" value="NZ_JAENII010000001.1"/>
</dbReference>
<keyword evidence="1" id="KW-0472">Membrane</keyword>
<dbReference type="Proteomes" id="UP000658278">
    <property type="component" value="Unassembled WGS sequence"/>
</dbReference>
<comment type="caution">
    <text evidence="2">The sequence shown here is derived from an EMBL/GenBank/DDBJ whole genome shotgun (WGS) entry which is preliminary data.</text>
</comment>
<evidence type="ECO:0000313" key="2">
    <source>
        <dbReference type="EMBL" id="MBK1825674.1"/>
    </source>
</evidence>
<feature type="transmembrane region" description="Helical" evidence="1">
    <location>
        <begin position="74"/>
        <end position="97"/>
    </location>
</feature>
<feature type="transmembrane region" description="Helical" evidence="1">
    <location>
        <begin position="109"/>
        <end position="135"/>
    </location>
</feature>
<organism evidence="2 3">
    <name type="scientific">Haloferula rosea</name>
    <dbReference type="NCBI Taxonomy" id="490093"/>
    <lineage>
        <taxon>Bacteria</taxon>
        <taxon>Pseudomonadati</taxon>
        <taxon>Verrucomicrobiota</taxon>
        <taxon>Verrucomicrobiia</taxon>
        <taxon>Verrucomicrobiales</taxon>
        <taxon>Verrucomicrobiaceae</taxon>
        <taxon>Haloferula</taxon>
    </lineage>
</organism>
<keyword evidence="1" id="KW-1133">Transmembrane helix</keyword>
<proteinExistence type="predicted"/>
<gene>
    <name evidence="2" type="ORF">JIN81_01475</name>
</gene>
<dbReference type="AlphaFoldDB" id="A0A934R5H8"/>
<sequence length="155" mass="16522">MENLPAMPPMPNPQAIQDAEHIKILVICHYVLAGITALGASIPIIHVAMGVMMLSGGFGASPGASAAELKMMGWMFVVMGGLFVVLGWALAICIFFAGKFLSERRRKTFVFVIACISCLNVPIGTVLGVFTLLVLERPSVKALFEGSNPGIGQFR</sequence>
<accession>A0A934R5H8</accession>